<sequence length="127" mass="14482">MLSPAQHQLLQLLKIQPLQLRSQFASQSDTTAVKPPELEYATVSEPQPYVPDLSDVICQDIMSLFQQTPVKSELSFQLGSLSWFIDHRATESLLTESQLITPPLSLLRQPAMKRQLWQQLSCYLDQL</sequence>
<proteinExistence type="predicted"/>
<keyword evidence="1" id="KW-0548">Nucleotidyltransferase</keyword>
<name>A0ABT9GVA9_9GAMM</name>
<dbReference type="InterPro" id="IPR004615">
    <property type="entry name" value="DNA_pol_III_psi"/>
</dbReference>
<dbReference type="EC" id="2.7.7.7" evidence="1"/>
<gene>
    <name evidence="1" type="ORF">Q3O60_01270</name>
</gene>
<dbReference type="GO" id="GO:0003887">
    <property type="term" value="F:DNA-directed DNA polymerase activity"/>
    <property type="evidence" value="ECO:0007669"/>
    <property type="project" value="UniProtKB-EC"/>
</dbReference>
<keyword evidence="1" id="KW-0808">Transferase</keyword>
<comment type="caution">
    <text evidence="1">The sequence shown here is derived from an EMBL/GenBank/DDBJ whole genome shotgun (WGS) entry which is preliminary data.</text>
</comment>
<dbReference type="EMBL" id="JAUZVZ010000002">
    <property type="protein sequence ID" value="MDP4534819.1"/>
    <property type="molecule type" value="Genomic_DNA"/>
</dbReference>
<keyword evidence="2" id="KW-1185">Reference proteome</keyword>
<evidence type="ECO:0000313" key="2">
    <source>
        <dbReference type="Proteomes" id="UP001231616"/>
    </source>
</evidence>
<dbReference type="Pfam" id="PF03603">
    <property type="entry name" value="DNA_III_psi"/>
    <property type="match status" value="1"/>
</dbReference>
<dbReference type="Proteomes" id="UP001231616">
    <property type="component" value="Unassembled WGS sequence"/>
</dbReference>
<dbReference type="InterPro" id="IPR036654">
    <property type="entry name" value="DNA_pol_III_psi_sf"/>
</dbReference>
<protein>
    <submittedName>
        <fullName evidence="1">DNA polymerase III subunit psi</fullName>
        <ecNumber evidence="1">2.7.7.7</ecNumber>
    </submittedName>
</protein>
<accession>A0ABT9GVA9</accession>
<dbReference type="Gene3D" id="3.40.50.10220">
    <property type="entry name" value="DNA polymerase III, psi subunit"/>
    <property type="match status" value="1"/>
</dbReference>
<dbReference type="SUPFAM" id="SSF102220">
    <property type="entry name" value="DNA polymerase III psi subunit"/>
    <property type="match status" value="1"/>
</dbReference>
<organism evidence="1 2">
    <name type="scientific">Alkalimonas collagenimarina</name>
    <dbReference type="NCBI Taxonomy" id="400390"/>
    <lineage>
        <taxon>Bacteria</taxon>
        <taxon>Pseudomonadati</taxon>
        <taxon>Pseudomonadota</taxon>
        <taxon>Gammaproteobacteria</taxon>
        <taxon>Alkalimonas</taxon>
    </lineage>
</organism>
<evidence type="ECO:0000313" key="1">
    <source>
        <dbReference type="EMBL" id="MDP4534819.1"/>
    </source>
</evidence>
<dbReference type="RefSeq" id="WP_305892092.1">
    <property type="nucleotide sequence ID" value="NZ_JAUZVZ010000002.1"/>
</dbReference>
<reference evidence="1 2" key="1">
    <citation type="submission" date="2023-08" db="EMBL/GenBank/DDBJ databases">
        <authorList>
            <person name="Joshi A."/>
            <person name="Thite S."/>
        </authorList>
    </citation>
    <scope>NUCLEOTIDE SEQUENCE [LARGE SCALE GENOMIC DNA]</scope>
    <source>
        <strain evidence="1 2">AC40</strain>
    </source>
</reference>